<dbReference type="STRING" id="889378.Spiaf_1970"/>
<dbReference type="SUPFAM" id="SSF46955">
    <property type="entry name" value="Putative DNA-binding domain"/>
    <property type="match status" value="1"/>
</dbReference>
<dbReference type="AlphaFoldDB" id="H9UKH8"/>
<dbReference type="GO" id="GO:0003677">
    <property type="term" value="F:DNA binding"/>
    <property type="evidence" value="ECO:0007669"/>
    <property type="project" value="InterPro"/>
</dbReference>
<dbReference type="eggNOG" id="COG0789">
    <property type="taxonomic scope" value="Bacteria"/>
</dbReference>
<organism evidence="2 3">
    <name type="scientific">Spirochaeta africana (strain ATCC 700263 / DSM 8902 / Z-7692)</name>
    <dbReference type="NCBI Taxonomy" id="889378"/>
    <lineage>
        <taxon>Bacteria</taxon>
        <taxon>Pseudomonadati</taxon>
        <taxon>Spirochaetota</taxon>
        <taxon>Spirochaetia</taxon>
        <taxon>Spirochaetales</taxon>
        <taxon>Spirochaetaceae</taxon>
        <taxon>Spirochaeta</taxon>
    </lineage>
</organism>
<sequence length="435" mass="47554">MQGRTVAEICEQLDLKPHVLRYWEEQIPWLSPERSMSGHRMYTESHVHLLFRLKYLIEQRGFTLQGAAEQLVRENTGEAVNLKSRLHPLRHQLLELRQRIENSRLTPEPRPVPGGQGIAAGSAAAAGAAVLHPVESYLPGISRIPLPAQLQLLQDYTAFLPDFRLPLLRFLYPEQGEPPAASYTLQRPLHNLSAGIGSSADNEASGVEPGLSGLLIIAAVYSSPATAGDVRRLFEAVVQGAQAVLLTVPGDESQWELLQPPQAIASRVLIQAMPVFPDITPDNRLLLSPGRRISRYFPGPGIALQSVLGDPDLHTRLPQGPGRRVWYRPLGLPGCPFALPPPGLFSWLARNGHAAAAPARRLGGAARLLPSLALYADSHVLQPGLAGCGVVQESISVINRLDKDDDTELQEVRRIRSSVTDIAQRSPHVSVYIET</sequence>
<gene>
    <name evidence="2" type="ordered locus">Spiaf_1970</name>
</gene>
<proteinExistence type="predicted"/>
<dbReference type="InterPro" id="IPR009061">
    <property type="entry name" value="DNA-bd_dom_put_sf"/>
</dbReference>
<dbReference type="PROSITE" id="PS50937">
    <property type="entry name" value="HTH_MERR_2"/>
    <property type="match status" value="1"/>
</dbReference>
<dbReference type="InterPro" id="IPR000551">
    <property type="entry name" value="MerR-type_HTH_dom"/>
</dbReference>
<reference evidence="3" key="1">
    <citation type="journal article" date="2013" name="Stand. Genomic Sci.">
        <title>Complete genome sequence of the halophilic bacterium Spirochaeta africana type strain (Z-7692(T)) from the alkaline Lake Magadi in the East African Rift.</title>
        <authorList>
            <person name="Liolos K."/>
            <person name="Abt B."/>
            <person name="Scheuner C."/>
            <person name="Teshima H."/>
            <person name="Held B."/>
            <person name="Lapidus A."/>
            <person name="Nolan M."/>
            <person name="Lucas S."/>
            <person name="Deshpande S."/>
            <person name="Cheng J.F."/>
            <person name="Tapia R."/>
            <person name="Goodwin L.A."/>
            <person name="Pitluck S."/>
            <person name="Pagani I."/>
            <person name="Ivanova N."/>
            <person name="Mavromatis K."/>
            <person name="Mikhailova N."/>
            <person name="Huntemann M."/>
            <person name="Pati A."/>
            <person name="Chen A."/>
            <person name="Palaniappan K."/>
            <person name="Land M."/>
            <person name="Rohde M."/>
            <person name="Tindall B.J."/>
            <person name="Detter J.C."/>
            <person name="Goker M."/>
            <person name="Bristow J."/>
            <person name="Eisen J.A."/>
            <person name="Markowitz V."/>
            <person name="Hugenholtz P."/>
            <person name="Woyke T."/>
            <person name="Klenk H.P."/>
            <person name="Kyrpides N.C."/>
        </authorList>
    </citation>
    <scope>NUCLEOTIDE SEQUENCE</scope>
    <source>
        <strain evidence="3">ATCC 700263 / DSM 8902 / Z-7692</strain>
    </source>
</reference>
<dbReference type="PATRIC" id="fig|889378.3.peg.1957"/>
<dbReference type="RefSeq" id="WP_014456004.1">
    <property type="nucleotide sequence ID" value="NC_017098.1"/>
</dbReference>
<dbReference type="Gene3D" id="1.10.1660.10">
    <property type="match status" value="1"/>
</dbReference>
<keyword evidence="3" id="KW-1185">Reference proteome</keyword>
<evidence type="ECO:0000259" key="1">
    <source>
        <dbReference type="PROSITE" id="PS50937"/>
    </source>
</evidence>
<protein>
    <submittedName>
        <fullName evidence="2">Putative transcriptional regulator</fullName>
    </submittedName>
</protein>
<feature type="domain" description="HTH merR-type" evidence="1">
    <location>
        <begin position="1"/>
        <end position="73"/>
    </location>
</feature>
<dbReference type="EMBL" id="CP003282">
    <property type="protein sequence ID" value="AFG38021.1"/>
    <property type="molecule type" value="Genomic_DNA"/>
</dbReference>
<accession>H9UKH8</accession>
<dbReference type="Pfam" id="PF13411">
    <property type="entry name" value="MerR_1"/>
    <property type="match status" value="1"/>
</dbReference>
<dbReference type="OrthoDB" id="9811174at2"/>
<dbReference type="Proteomes" id="UP000007383">
    <property type="component" value="Chromosome"/>
</dbReference>
<dbReference type="KEGG" id="sfc:Spiaf_1970"/>
<dbReference type="GO" id="GO:0006355">
    <property type="term" value="P:regulation of DNA-templated transcription"/>
    <property type="evidence" value="ECO:0007669"/>
    <property type="project" value="InterPro"/>
</dbReference>
<name>H9UKH8_SPIAZ</name>
<evidence type="ECO:0000313" key="2">
    <source>
        <dbReference type="EMBL" id="AFG38021.1"/>
    </source>
</evidence>
<dbReference type="HOGENOM" id="CLU_629902_0_0_12"/>
<evidence type="ECO:0000313" key="3">
    <source>
        <dbReference type="Proteomes" id="UP000007383"/>
    </source>
</evidence>
<dbReference type="SMART" id="SM00422">
    <property type="entry name" value="HTH_MERR"/>
    <property type="match status" value="1"/>
</dbReference>